<evidence type="ECO:0000256" key="1">
    <source>
        <dbReference type="SAM" id="MobiDB-lite"/>
    </source>
</evidence>
<proteinExistence type="predicted"/>
<evidence type="ECO:0000313" key="2">
    <source>
        <dbReference type="EMBL" id="VFJ56143.1"/>
    </source>
</evidence>
<reference evidence="2" key="1">
    <citation type="submission" date="2019-02" db="EMBL/GenBank/DDBJ databases">
        <authorList>
            <person name="Gruber-Vodicka R. H."/>
            <person name="Seah K. B. B."/>
        </authorList>
    </citation>
    <scope>NUCLEOTIDE SEQUENCE</scope>
    <source>
        <strain evidence="2">BECK_DK47</strain>
    </source>
</reference>
<feature type="region of interest" description="Disordered" evidence="1">
    <location>
        <begin position="26"/>
        <end position="48"/>
    </location>
</feature>
<sequence length="178" mass="20397">MPSISCNRSRNAPIHRCKVPRSADANTRVLAPIAPSRNQNSVRQKKRCHPNEARDHLFTCAFLARPRPQPNPVTVPGTGSRLDCRDDVVGYFKRLRGNSPVPSSHQADWRDPEARDGMLLPMNFFLLPISRDSESIHLQAPFYAWNTVRTQCSRYRKASEMRTYSTLQDPIKQRSRVE</sequence>
<gene>
    <name evidence="2" type="ORF">BECKDK2373B_GA0170837_105619</name>
</gene>
<dbReference type="EMBL" id="CAADEX010000056">
    <property type="protein sequence ID" value="VFJ56143.1"/>
    <property type="molecule type" value="Genomic_DNA"/>
</dbReference>
<protein>
    <submittedName>
        <fullName evidence="2">Uncharacterized protein</fullName>
    </submittedName>
</protein>
<name>A0A450SQ47_9GAMM</name>
<dbReference type="AlphaFoldDB" id="A0A450SQ47"/>
<organism evidence="2">
    <name type="scientific">Candidatus Kentrum sp. DK</name>
    <dbReference type="NCBI Taxonomy" id="2126562"/>
    <lineage>
        <taxon>Bacteria</taxon>
        <taxon>Pseudomonadati</taxon>
        <taxon>Pseudomonadota</taxon>
        <taxon>Gammaproteobacteria</taxon>
        <taxon>Candidatus Kentrum</taxon>
    </lineage>
</organism>
<accession>A0A450SQ47</accession>